<dbReference type="STRING" id="215243.A0A0D2C8F9"/>
<dbReference type="OrthoDB" id="449091at2759"/>
<gene>
    <name evidence="4" type="ORF">PV06_01764</name>
</gene>
<dbReference type="RefSeq" id="XP_016266288.1">
    <property type="nucleotide sequence ID" value="XM_016402391.1"/>
</dbReference>
<feature type="signal peptide" evidence="2">
    <location>
        <begin position="1"/>
        <end position="18"/>
    </location>
</feature>
<keyword evidence="5" id="KW-1185">Reference proteome</keyword>
<evidence type="ECO:0000313" key="5">
    <source>
        <dbReference type="Proteomes" id="UP000053342"/>
    </source>
</evidence>
<dbReference type="InterPro" id="IPR001375">
    <property type="entry name" value="Peptidase_S9_cat"/>
</dbReference>
<dbReference type="GO" id="GO:0008236">
    <property type="term" value="F:serine-type peptidase activity"/>
    <property type="evidence" value="ECO:0007669"/>
    <property type="project" value="InterPro"/>
</dbReference>
<accession>A0A0D2C8F9</accession>
<feature type="domain" description="Peptidase S9 prolyl oligopeptidase catalytic" evidence="3">
    <location>
        <begin position="405"/>
        <end position="567"/>
    </location>
</feature>
<dbReference type="Proteomes" id="UP000053342">
    <property type="component" value="Unassembled WGS sequence"/>
</dbReference>
<feature type="chain" id="PRO_5002255026" description="Peptidase S9 prolyl oligopeptidase catalytic domain-containing protein" evidence="2">
    <location>
        <begin position="19"/>
        <end position="887"/>
    </location>
</feature>
<dbReference type="HOGENOM" id="CLU_014627_1_0_1"/>
<dbReference type="InterPro" id="IPR050955">
    <property type="entry name" value="Plant_Biomass_Hydrol_Est"/>
</dbReference>
<dbReference type="Gene3D" id="3.40.50.1820">
    <property type="entry name" value="alpha/beta hydrolase"/>
    <property type="match status" value="1"/>
</dbReference>
<dbReference type="GO" id="GO:0006508">
    <property type="term" value="P:proteolysis"/>
    <property type="evidence" value="ECO:0007669"/>
    <property type="project" value="InterPro"/>
</dbReference>
<evidence type="ECO:0000256" key="2">
    <source>
        <dbReference type="SAM" id="SignalP"/>
    </source>
</evidence>
<dbReference type="EMBL" id="KN847333">
    <property type="protein sequence ID" value="KIW46072.1"/>
    <property type="molecule type" value="Genomic_DNA"/>
</dbReference>
<dbReference type="SUPFAM" id="SSF53474">
    <property type="entry name" value="alpha/beta-Hydrolases"/>
    <property type="match status" value="1"/>
</dbReference>
<dbReference type="VEuPathDB" id="FungiDB:PV06_01764"/>
<keyword evidence="1 2" id="KW-0732">Signal</keyword>
<dbReference type="PANTHER" id="PTHR43037">
    <property type="entry name" value="UNNAMED PRODUCT-RELATED"/>
    <property type="match status" value="1"/>
</dbReference>
<evidence type="ECO:0000313" key="4">
    <source>
        <dbReference type="EMBL" id="KIW46072.1"/>
    </source>
</evidence>
<dbReference type="AlphaFoldDB" id="A0A0D2C8F9"/>
<dbReference type="GeneID" id="27353838"/>
<evidence type="ECO:0000256" key="1">
    <source>
        <dbReference type="ARBA" id="ARBA00022729"/>
    </source>
</evidence>
<protein>
    <recommendedName>
        <fullName evidence="3">Peptidase S9 prolyl oligopeptidase catalytic domain-containing protein</fullName>
    </recommendedName>
</protein>
<reference evidence="4 5" key="1">
    <citation type="submission" date="2015-01" db="EMBL/GenBank/DDBJ databases">
        <title>The Genome Sequence of Exophiala oligosperma CBS72588.</title>
        <authorList>
            <consortium name="The Broad Institute Genomics Platform"/>
            <person name="Cuomo C."/>
            <person name="de Hoog S."/>
            <person name="Gorbushina A."/>
            <person name="Stielow B."/>
            <person name="Teixiera M."/>
            <person name="Abouelleil A."/>
            <person name="Chapman S.B."/>
            <person name="Priest M."/>
            <person name="Young S.K."/>
            <person name="Wortman J."/>
            <person name="Nusbaum C."/>
            <person name="Birren B."/>
        </authorList>
    </citation>
    <scope>NUCLEOTIDE SEQUENCE [LARGE SCALE GENOMIC DNA]</scope>
    <source>
        <strain evidence="4 5">CBS 72588</strain>
    </source>
</reference>
<organism evidence="4 5">
    <name type="scientific">Exophiala oligosperma</name>
    <dbReference type="NCBI Taxonomy" id="215243"/>
    <lineage>
        <taxon>Eukaryota</taxon>
        <taxon>Fungi</taxon>
        <taxon>Dikarya</taxon>
        <taxon>Ascomycota</taxon>
        <taxon>Pezizomycotina</taxon>
        <taxon>Eurotiomycetes</taxon>
        <taxon>Chaetothyriomycetidae</taxon>
        <taxon>Chaetothyriales</taxon>
        <taxon>Herpotrichiellaceae</taxon>
        <taxon>Exophiala</taxon>
    </lineage>
</organism>
<evidence type="ECO:0000259" key="3">
    <source>
        <dbReference type="Pfam" id="PF00326"/>
    </source>
</evidence>
<dbReference type="InterPro" id="IPR029058">
    <property type="entry name" value="AB_hydrolase_fold"/>
</dbReference>
<dbReference type="Pfam" id="PF00326">
    <property type="entry name" value="Peptidase_S9"/>
    <property type="match status" value="1"/>
</dbReference>
<dbReference type="PANTHER" id="PTHR43037:SF4">
    <property type="entry name" value="PEPTIDASE S9 PROLYL OLIGOPEPTIDASE CATALYTIC DOMAIN-CONTAINING PROTEIN"/>
    <property type="match status" value="1"/>
</dbReference>
<sequence length="887" mass="98382">MGLAILSTVLTIILFCRAHIVEATLQEVIHNNALINNGSIAFLDKWSILGPFRIGTREAVWGADPIERYGGIFQLDDNDTAAYHSPLARNATVRWNSRTFRPIVSEASTTVDLVVDFSEIDWDIAQKIYGWSALQYQAWLKGGVWNDGGTSRRVSIYPEGILELWLNNKHIFGGDFYSFGRAPIVFELAPGFNVVNVRLIRDVRSMGGSSSPTAHVLLRAEVVAADLDVDHDSILLPDVIAGRFVGRYGSVIVRNQATVWININRVRVITDEQSAVVLEQNLTISPGQSRPVRMRIDNLRNLTKSIKLVFDYELPDASSHRIVCEAQLRPANHSSLQRMTFLHPSGAVSYATLRPPPEKVDREVAILLNLHGAGVDADGDLARHMFDDAPDLPAWIVTPTGMTSWSGDDWHTWGFADALAAVEAILDWIDLVEWQGPDPYTSKILVAGHSNGGQGTWYFASHQPDRVLGAAAASGYLSIENYVPYVHWTEADPLQNAILHVARSNFRHELLAENFAGIPILQQHGSSDDNVPVYHSRLMNTLLYQSGIAAKYSEMPGTGHWIDGTMTTPSMMEFYLAHLNDADAVSTAPVDFAFVVPNSHDMGPKYGIVVDQLSSPDRAGHIEVSVAQKGSVTRWHLSTQNIHRLHFDPGVQISNSPVEVMLDDMAHVFHLTNKTRSRSLVQTEANIWAWEVALDWRQLDKRYGRQRGALDAILRSEGVFEVVLCSNTSFHLAVQASRNFLQYFGADSNIIYREEYAEALTRRGNIVTIGLGRTIPRCAMPRFPISVEHDRLLLTTGSSKTASIPLRPGMGGVWLRPLPQERLELVVWGHDEAGLQQAIRLIPTLTGAGQPDFVILGNEARWKGVGGAVAMGFLDRDWRISSASYIP</sequence>
<name>A0A0D2C8F9_9EURO</name>
<proteinExistence type="predicted"/>